<accession>A0A382T3B2</accession>
<dbReference type="AlphaFoldDB" id="A0A382T3B2"/>
<sequence length="26" mass="2968">MSKLINYVQIYPNNGHKNDGHTLIPT</sequence>
<evidence type="ECO:0000313" key="1">
    <source>
        <dbReference type="EMBL" id="SVD15898.1"/>
    </source>
</evidence>
<organism evidence="1">
    <name type="scientific">marine metagenome</name>
    <dbReference type="NCBI Taxonomy" id="408172"/>
    <lineage>
        <taxon>unclassified sequences</taxon>
        <taxon>metagenomes</taxon>
        <taxon>ecological metagenomes</taxon>
    </lineage>
</organism>
<protein>
    <submittedName>
        <fullName evidence="1">Uncharacterized protein</fullName>
    </submittedName>
</protein>
<name>A0A382T3B2_9ZZZZ</name>
<gene>
    <name evidence="1" type="ORF">METZ01_LOCUS368752</name>
</gene>
<proteinExistence type="predicted"/>
<reference evidence="1" key="1">
    <citation type="submission" date="2018-05" db="EMBL/GenBank/DDBJ databases">
        <authorList>
            <person name="Lanie J.A."/>
            <person name="Ng W.-L."/>
            <person name="Kazmierczak K.M."/>
            <person name="Andrzejewski T.M."/>
            <person name="Davidsen T.M."/>
            <person name="Wayne K.J."/>
            <person name="Tettelin H."/>
            <person name="Glass J.I."/>
            <person name="Rusch D."/>
            <person name="Podicherti R."/>
            <person name="Tsui H.-C.T."/>
            <person name="Winkler M.E."/>
        </authorList>
    </citation>
    <scope>NUCLEOTIDE SEQUENCE</scope>
</reference>
<dbReference type="EMBL" id="UINC01133139">
    <property type="protein sequence ID" value="SVD15898.1"/>
    <property type="molecule type" value="Genomic_DNA"/>
</dbReference>